<keyword evidence="2" id="KW-0472">Membrane</keyword>
<feature type="transmembrane region" description="Helical" evidence="2">
    <location>
        <begin position="68"/>
        <end position="92"/>
    </location>
</feature>
<sequence length="451" mass="50956">MSKEKHSDKKQSKEVATEKAPEQKPVPEKPVPEKPVPEKPVSEKAAIEKPVTEKSDTKKPATKKKKSWLVISGLIFIVLILAASAAVAYYFWKEQQRHEQLVKLQQTAAIQQAKKLSTLSEELHQIKTGVAGNTTSSAGNTQQLQQLGGQLVELNEQIKLTEAISQQAIDIVNRTQRGWALAEIDYLLRMAHQRIAVARDIRGAIAALKGADARLVQLADLKLFGIRKQLAKDISHLNAIHQVDINGISLEIDQTILYLSELGFKTVKDKIKKSISDAQARENPVPEEEQTFVGSVWNTVKKLSDLEVHQTSIEAVGSAQQKTQIERLLRTYLLSARLAVLRFDQQQFIYEINQASEILNKEYNENDNRVSQLKKTLNGYRLLELNPNLPQLTKAWIMLQEKITAHGTEAQVTLQDSRPIKIQPIKEQPEKKQPEKKQPEKKQPERQESEQ</sequence>
<proteinExistence type="predicted"/>
<accession>A0A3B0XUS3</accession>
<feature type="compositionally biased region" description="Basic and acidic residues" evidence="1">
    <location>
        <begin position="1"/>
        <end position="59"/>
    </location>
</feature>
<keyword evidence="2" id="KW-1133">Transmembrane helix</keyword>
<evidence type="ECO:0000313" key="3">
    <source>
        <dbReference type="EMBL" id="VAW65639.1"/>
    </source>
</evidence>
<evidence type="ECO:0000256" key="1">
    <source>
        <dbReference type="SAM" id="MobiDB-lite"/>
    </source>
</evidence>
<name>A0A3B0XUS3_9ZZZZ</name>
<dbReference type="PANTHER" id="PTHR38043:SF1">
    <property type="entry name" value="PROTEIN HEMX"/>
    <property type="match status" value="1"/>
</dbReference>
<feature type="region of interest" description="Disordered" evidence="1">
    <location>
        <begin position="410"/>
        <end position="451"/>
    </location>
</feature>
<dbReference type="EMBL" id="UOFJ01000185">
    <property type="protein sequence ID" value="VAW65639.1"/>
    <property type="molecule type" value="Genomic_DNA"/>
</dbReference>
<feature type="region of interest" description="Disordered" evidence="1">
    <location>
        <begin position="1"/>
        <end position="62"/>
    </location>
</feature>
<dbReference type="InterPro" id="IPR007470">
    <property type="entry name" value="HemX"/>
</dbReference>
<dbReference type="PANTHER" id="PTHR38043">
    <property type="entry name" value="PROTEIN HEMX"/>
    <property type="match status" value="1"/>
</dbReference>
<reference evidence="3" key="1">
    <citation type="submission" date="2018-06" db="EMBL/GenBank/DDBJ databases">
        <authorList>
            <person name="Zhirakovskaya E."/>
        </authorList>
    </citation>
    <scope>NUCLEOTIDE SEQUENCE</scope>
</reference>
<evidence type="ECO:0008006" key="4">
    <source>
        <dbReference type="Google" id="ProtNLM"/>
    </source>
</evidence>
<evidence type="ECO:0000256" key="2">
    <source>
        <dbReference type="SAM" id="Phobius"/>
    </source>
</evidence>
<feature type="compositionally biased region" description="Basic and acidic residues" evidence="1">
    <location>
        <begin position="427"/>
        <end position="451"/>
    </location>
</feature>
<keyword evidence="2" id="KW-0812">Transmembrane</keyword>
<protein>
    <recommendedName>
        <fullName evidence="4">Uroporphyrinogen-III C-methyltransferase</fullName>
    </recommendedName>
</protein>
<gene>
    <name evidence="3" type="ORF">MNBD_GAMMA10-3039</name>
</gene>
<dbReference type="AlphaFoldDB" id="A0A3B0XUS3"/>
<organism evidence="3">
    <name type="scientific">hydrothermal vent metagenome</name>
    <dbReference type="NCBI Taxonomy" id="652676"/>
    <lineage>
        <taxon>unclassified sequences</taxon>
        <taxon>metagenomes</taxon>
        <taxon>ecological metagenomes</taxon>
    </lineage>
</organism>
<dbReference type="Pfam" id="PF04375">
    <property type="entry name" value="HemX"/>
    <property type="match status" value="1"/>
</dbReference>